<dbReference type="PRINTS" id="PR00421">
    <property type="entry name" value="THIOREDOXIN"/>
</dbReference>
<dbReference type="CDD" id="cd02947">
    <property type="entry name" value="TRX_family"/>
    <property type="match status" value="1"/>
</dbReference>
<dbReference type="SUPFAM" id="SSF68906">
    <property type="entry name" value="SAP domain"/>
    <property type="match status" value="1"/>
</dbReference>
<dbReference type="Proteomes" id="UP001210925">
    <property type="component" value="Unassembled WGS sequence"/>
</dbReference>
<dbReference type="InterPro" id="IPR013766">
    <property type="entry name" value="Thioredoxin_domain"/>
</dbReference>
<dbReference type="InterPro" id="IPR017937">
    <property type="entry name" value="Thioredoxin_CS"/>
</dbReference>
<evidence type="ECO:0000256" key="1">
    <source>
        <dbReference type="ARBA" id="ARBA00023157"/>
    </source>
</evidence>
<dbReference type="PANTHER" id="PTHR46115">
    <property type="entry name" value="THIOREDOXIN-LIKE PROTEIN 1"/>
    <property type="match status" value="1"/>
</dbReference>
<name>A0AAD5YAL0_9FUNG</name>
<feature type="domain" description="Thioredoxin" evidence="2">
    <location>
        <begin position="1"/>
        <end position="108"/>
    </location>
</feature>
<evidence type="ECO:0000313" key="3">
    <source>
        <dbReference type="EMBL" id="KAJ3261134.1"/>
    </source>
</evidence>
<comment type="caution">
    <text evidence="3">The sequence shown here is derived from an EMBL/GenBank/DDBJ whole genome shotgun (WGS) entry which is preliminary data.</text>
</comment>
<gene>
    <name evidence="3" type="ORF">HK103_006443</name>
</gene>
<dbReference type="EMBL" id="JADGKB010000007">
    <property type="protein sequence ID" value="KAJ3261134.1"/>
    <property type="molecule type" value="Genomic_DNA"/>
</dbReference>
<dbReference type="FunFam" id="3.40.30.10:FF:000245">
    <property type="entry name" value="Thioredoxin"/>
    <property type="match status" value="1"/>
</dbReference>
<dbReference type="Gene3D" id="3.40.30.10">
    <property type="entry name" value="Glutaredoxin"/>
    <property type="match status" value="1"/>
</dbReference>
<reference evidence="3" key="1">
    <citation type="submission" date="2020-05" db="EMBL/GenBank/DDBJ databases">
        <title>Phylogenomic resolution of chytrid fungi.</title>
        <authorList>
            <person name="Stajich J.E."/>
            <person name="Amses K."/>
            <person name="Simmons R."/>
            <person name="Seto K."/>
            <person name="Myers J."/>
            <person name="Bonds A."/>
            <person name="Quandt C.A."/>
            <person name="Barry K."/>
            <person name="Liu P."/>
            <person name="Grigoriev I."/>
            <person name="Longcore J.E."/>
            <person name="James T.Y."/>
        </authorList>
    </citation>
    <scope>NUCLEOTIDE SEQUENCE</scope>
    <source>
        <strain evidence="3">PLAUS21</strain>
    </source>
</reference>
<dbReference type="AlphaFoldDB" id="A0AAD5YAL0"/>
<accession>A0AAD5YAL0</accession>
<dbReference type="PROSITE" id="PS00194">
    <property type="entry name" value="THIOREDOXIN_1"/>
    <property type="match status" value="1"/>
</dbReference>
<sequence>MVHSVTSHEEYYKILKDNKVVVVDFTAVWCGPCKMISPVFEQLANSTPGVKFIKLDVDQVQSVAAQEGITSMPTFISYINGQRVDQFSGADRNRLQHLVTNAVEQNKKYQDAIKSKLESLKVTETEEQLMQKSVKELKEMFAARGWSTDKCFEKRDLVARLLTEKIELANKF</sequence>
<evidence type="ECO:0000313" key="4">
    <source>
        <dbReference type="Proteomes" id="UP001210925"/>
    </source>
</evidence>
<evidence type="ECO:0000259" key="2">
    <source>
        <dbReference type="PROSITE" id="PS51352"/>
    </source>
</evidence>
<keyword evidence="1" id="KW-1015">Disulfide bond</keyword>
<proteinExistence type="predicted"/>
<keyword evidence="4" id="KW-1185">Reference proteome</keyword>
<dbReference type="InterPro" id="IPR036361">
    <property type="entry name" value="SAP_dom_sf"/>
</dbReference>
<dbReference type="InterPro" id="IPR036249">
    <property type="entry name" value="Thioredoxin-like_sf"/>
</dbReference>
<dbReference type="SUPFAM" id="SSF52833">
    <property type="entry name" value="Thioredoxin-like"/>
    <property type="match status" value="1"/>
</dbReference>
<dbReference type="PROSITE" id="PS51352">
    <property type="entry name" value="THIOREDOXIN_2"/>
    <property type="match status" value="1"/>
</dbReference>
<protein>
    <recommendedName>
        <fullName evidence="2">Thioredoxin domain-containing protein</fullName>
    </recommendedName>
</protein>
<dbReference type="Pfam" id="PF00085">
    <property type="entry name" value="Thioredoxin"/>
    <property type="match status" value="1"/>
</dbReference>
<organism evidence="3 4">
    <name type="scientific">Boothiomyces macroporosus</name>
    <dbReference type="NCBI Taxonomy" id="261099"/>
    <lineage>
        <taxon>Eukaryota</taxon>
        <taxon>Fungi</taxon>
        <taxon>Fungi incertae sedis</taxon>
        <taxon>Chytridiomycota</taxon>
        <taxon>Chytridiomycota incertae sedis</taxon>
        <taxon>Chytridiomycetes</taxon>
        <taxon>Rhizophydiales</taxon>
        <taxon>Terramycetaceae</taxon>
        <taxon>Boothiomyces</taxon>
    </lineage>
</organism>